<accession>X1E0H0</accession>
<sequence length="199" mass="22103">MTLQQTDNTVIGTLEIYPTKQEPTGQGNWVPELEGSTTVNGRVSMTNLTFYVQTIVAGVKEKWEFTFTSDLMSGHVTNLDTASYLGRDSDSNAFKLVKSGGRVSGQTFSPLTTTPTPAPTPTPLLPPGIPPKPASLLASDAEYYSLCATFENWGFDFNAAYEKYSREALLNNWTSMWFGSTENENQRLYFDRVGDEWKP</sequence>
<evidence type="ECO:0000256" key="1">
    <source>
        <dbReference type="SAM" id="MobiDB-lite"/>
    </source>
</evidence>
<evidence type="ECO:0000313" key="2">
    <source>
        <dbReference type="EMBL" id="GAH13925.1"/>
    </source>
</evidence>
<proteinExistence type="predicted"/>
<gene>
    <name evidence="2" type="ORF">S01H4_54540</name>
</gene>
<dbReference type="EMBL" id="BART01031396">
    <property type="protein sequence ID" value="GAH13925.1"/>
    <property type="molecule type" value="Genomic_DNA"/>
</dbReference>
<organism evidence="2">
    <name type="scientific">marine sediment metagenome</name>
    <dbReference type="NCBI Taxonomy" id="412755"/>
    <lineage>
        <taxon>unclassified sequences</taxon>
        <taxon>metagenomes</taxon>
        <taxon>ecological metagenomes</taxon>
    </lineage>
</organism>
<feature type="compositionally biased region" description="Pro residues" evidence="1">
    <location>
        <begin position="116"/>
        <end position="131"/>
    </location>
</feature>
<dbReference type="AlphaFoldDB" id="X1E0H0"/>
<feature type="region of interest" description="Disordered" evidence="1">
    <location>
        <begin position="105"/>
        <end position="131"/>
    </location>
</feature>
<feature type="non-terminal residue" evidence="2">
    <location>
        <position position="199"/>
    </location>
</feature>
<comment type="caution">
    <text evidence="2">The sequence shown here is derived from an EMBL/GenBank/DDBJ whole genome shotgun (WGS) entry which is preliminary data.</text>
</comment>
<reference evidence="2" key="1">
    <citation type="journal article" date="2014" name="Front. Microbiol.">
        <title>High frequency of phylogenetically diverse reductive dehalogenase-homologous genes in deep subseafloor sedimentary metagenomes.</title>
        <authorList>
            <person name="Kawai M."/>
            <person name="Futagami T."/>
            <person name="Toyoda A."/>
            <person name="Takaki Y."/>
            <person name="Nishi S."/>
            <person name="Hori S."/>
            <person name="Arai W."/>
            <person name="Tsubouchi T."/>
            <person name="Morono Y."/>
            <person name="Uchiyama I."/>
            <person name="Ito T."/>
            <person name="Fujiyama A."/>
            <person name="Inagaki F."/>
            <person name="Takami H."/>
        </authorList>
    </citation>
    <scope>NUCLEOTIDE SEQUENCE</scope>
    <source>
        <strain evidence="2">Expedition CK06-06</strain>
    </source>
</reference>
<name>X1E0H0_9ZZZZ</name>
<protein>
    <submittedName>
        <fullName evidence="2">Uncharacterized protein</fullName>
    </submittedName>
</protein>